<dbReference type="EMBL" id="CP031555">
    <property type="protein sequence ID" value="AXO14046.1"/>
    <property type="molecule type" value="Genomic_DNA"/>
</dbReference>
<evidence type="ECO:0000259" key="1">
    <source>
        <dbReference type="Pfam" id="PF13649"/>
    </source>
</evidence>
<name>A0ABM6XXW4_9PROT</name>
<dbReference type="SUPFAM" id="SSF53335">
    <property type="entry name" value="S-adenosyl-L-methionine-dependent methyltransferases"/>
    <property type="match status" value="1"/>
</dbReference>
<gene>
    <name evidence="2" type="ORF">DY252_07230</name>
</gene>
<dbReference type="Pfam" id="PF13649">
    <property type="entry name" value="Methyltransf_25"/>
    <property type="match status" value="1"/>
</dbReference>
<evidence type="ECO:0000313" key="3">
    <source>
        <dbReference type="Proteomes" id="UP000256971"/>
    </source>
</evidence>
<dbReference type="InterPro" id="IPR029063">
    <property type="entry name" value="SAM-dependent_MTases_sf"/>
</dbReference>
<keyword evidence="3" id="KW-1185">Reference proteome</keyword>
<dbReference type="CDD" id="cd02440">
    <property type="entry name" value="AdoMet_MTases"/>
    <property type="match status" value="1"/>
</dbReference>
<keyword evidence="2" id="KW-0808">Transferase</keyword>
<proteinExistence type="predicted"/>
<feature type="domain" description="Methyltransferase" evidence="1">
    <location>
        <begin position="25"/>
        <end position="107"/>
    </location>
</feature>
<accession>A0ABM6XXW4</accession>
<evidence type="ECO:0000313" key="2">
    <source>
        <dbReference type="EMBL" id="AXO14046.1"/>
    </source>
</evidence>
<dbReference type="GO" id="GO:0032259">
    <property type="term" value="P:methylation"/>
    <property type="evidence" value="ECO:0007669"/>
    <property type="project" value="UniProtKB-KW"/>
</dbReference>
<reference evidence="2 3" key="1">
    <citation type="submission" date="2018-08" db="EMBL/GenBank/DDBJ databases">
        <title>Complete genome sequence of type strain Thalassospira indica MCCC 1A01103T, isolated from isolated from deep seawater of the Indian Ocean.</title>
        <authorList>
            <person name="Liu Y."/>
        </authorList>
    </citation>
    <scope>NUCLEOTIDE SEQUENCE [LARGE SCALE GENOMIC DNA]</scope>
    <source>
        <strain evidence="2 3">PB8BT</strain>
    </source>
</reference>
<organism evidence="2 3">
    <name type="scientific">Thalassospira indica</name>
    <dbReference type="NCBI Taxonomy" id="1891279"/>
    <lineage>
        <taxon>Bacteria</taxon>
        <taxon>Pseudomonadati</taxon>
        <taxon>Pseudomonadota</taxon>
        <taxon>Alphaproteobacteria</taxon>
        <taxon>Rhodospirillales</taxon>
        <taxon>Thalassospiraceae</taxon>
        <taxon>Thalassospira</taxon>
    </lineage>
</organism>
<keyword evidence="2" id="KW-0489">Methyltransferase</keyword>
<dbReference type="InterPro" id="IPR041698">
    <property type="entry name" value="Methyltransf_25"/>
</dbReference>
<dbReference type="Gene3D" id="3.40.50.150">
    <property type="entry name" value="Vaccinia Virus protein VP39"/>
    <property type="match status" value="1"/>
</dbReference>
<dbReference type="RefSeq" id="WP_064789330.1">
    <property type="nucleotide sequence ID" value="NZ_CP031555.1"/>
</dbReference>
<dbReference type="GO" id="GO:0008168">
    <property type="term" value="F:methyltransferase activity"/>
    <property type="evidence" value="ECO:0007669"/>
    <property type="project" value="UniProtKB-KW"/>
</dbReference>
<sequence>MSSQLPSSWVTQHCPTPHPARNRALDLACGKGRHSFWLADQGWQVTATDLDLSQTDTDTNPAINWVEADLESGHWPLGDQQFDLIIVANYLHRPLFEYLRNAVRPGGILIYETFMVGNEAYGRPRSPDFLLRTDELTDTFADWTIIAQQQGPIRAKPDDEITAIKQSIVAQKPEQG</sequence>
<dbReference type="Proteomes" id="UP000256971">
    <property type="component" value="Chromosome"/>
</dbReference>
<protein>
    <submittedName>
        <fullName evidence="2">Class I SAM-dependent methyltransferase</fullName>
    </submittedName>
</protein>